<dbReference type="InParanoid" id="B9SXX2"/>
<protein>
    <submittedName>
        <fullName evidence="1">Uncharacterized protein</fullName>
    </submittedName>
</protein>
<reference evidence="2" key="1">
    <citation type="journal article" date="2010" name="Nat. Biotechnol.">
        <title>Draft genome sequence of the oilseed species Ricinus communis.</title>
        <authorList>
            <person name="Chan A.P."/>
            <person name="Crabtree J."/>
            <person name="Zhao Q."/>
            <person name="Lorenzi H."/>
            <person name="Orvis J."/>
            <person name="Puiu D."/>
            <person name="Melake-Berhan A."/>
            <person name="Jones K.M."/>
            <person name="Redman J."/>
            <person name="Chen G."/>
            <person name="Cahoon E.B."/>
            <person name="Gedil M."/>
            <person name="Stanke M."/>
            <person name="Haas B.J."/>
            <person name="Wortman J.R."/>
            <person name="Fraser-Liggett C.M."/>
            <person name="Ravel J."/>
            <person name="Rabinowicz P.D."/>
        </authorList>
    </citation>
    <scope>NUCLEOTIDE SEQUENCE [LARGE SCALE GENOMIC DNA]</scope>
    <source>
        <strain evidence="2">cv. Hale</strain>
    </source>
</reference>
<accession>B9SXX2</accession>
<evidence type="ECO:0000313" key="1">
    <source>
        <dbReference type="EMBL" id="EEF31554.1"/>
    </source>
</evidence>
<organism evidence="1 2">
    <name type="scientific">Ricinus communis</name>
    <name type="common">Castor bean</name>
    <dbReference type="NCBI Taxonomy" id="3988"/>
    <lineage>
        <taxon>Eukaryota</taxon>
        <taxon>Viridiplantae</taxon>
        <taxon>Streptophyta</taxon>
        <taxon>Embryophyta</taxon>
        <taxon>Tracheophyta</taxon>
        <taxon>Spermatophyta</taxon>
        <taxon>Magnoliopsida</taxon>
        <taxon>eudicotyledons</taxon>
        <taxon>Gunneridae</taxon>
        <taxon>Pentapetalae</taxon>
        <taxon>rosids</taxon>
        <taxon>fabids</taxon>
        <taxon>Malpighiales</taxon>
        <taxon>Euphorbiaceae</taxon>
        <taxon>Acalyphoideae</taxon>
        <taxon>Acalypheae</taxon>
        <taxon>Ricinus</taxon>
    </lineage>
</organism>
<keyword evidence="2" id="KW-1185">Reference proteome</keyword>
<name>B9SXX2_RICCO</name>
<proteinExistence type="predicted"/>
<gene>
    <name evidence="1" type="ORF">RCOM_0975010</name>
</gene>
<evidence type="ECO:0000313" key="2">
    <source>
        <dbReference type="Proteomes" id="UP000008311"/>
    </source>
</evidence>
<dbReference type="Proteomes" id="UP000008311">
    <property type="component" value="Unassembled WGS sequence"/>
</dbReference>
<dbReference type="AlphaFoldDB" id="B9SXX2"/>
<sequence length="118" mass="13636">MAGCLYLNLEGGSPRRQELLIIPWCSHKHELIRSSKRQISSMPALEMKKSSLLLLNKMIQSWSVSSILKLYLQSSDWNVEEGKRRPRQKRLSTGCNIVLSNNYSIHCRAEEKEDPDLH</sequence>
<dbReference type="EMBL" id="EQ974235">
    <property type="protein sequence ID" value="EEF31554.1"/>
    <property type="molecule type" value="Genomic_DNA"/>
</dbReference>